<evidence type="ECO:0000256" key="1">
    <source>
        <dbReference type="ARBA" id="ARBA00005323"/>
    </source>
</evidence>
<accession>A0A6J6JRD9</accession>
<dbReference type="InterPro" id="IPR001608">
    <property type="entry name" value="Ala_racemase_N"/>
</dbReference>
<name>A0A6J6JRD9_9ZZZZ</name>
<evidence type="ECO:0000259" key="3">
    <source>
        <dbReference type="SMART" id="SM01119"/>
    </source>
</evidence>
<gene>
    <name evidence="4" type="ORF">UFOPK2032_01105</name>
</gene>
<dbReference type="EMBL" id="CAEZVM010000063">
    <property type="protein sequence ID" value="CAB4638563.1"/>
    <property type="molecule type" value="Genomic_DNA"/>
</dbReference>
<reference evidence="4" key="1">
    <citation type="submission" date="2020-05" db="EMBL/GenBank/DDBJ databases">
        <authorList>
            <person name="Chiriac C."/>
            <person name="Salcher M."/>
            <person name="Ghai R."/>
            <person name="Kavagutti S V."/>
        </authorList>
    </citation>
    <scope>NUCLEOTIDE SEQUENCE</scope>
</reference>
<keyword evidence="2" id="KW-0456">Lyase</keyword>
<proteinExistence type="inferred from homology"/>
<evidence type="ECO:0000313" key="4">
    <source>
        <dbReference type="EMBL" id="CAB4638563.1"/>
    </source>
</evidence>
<dbReference type="InterPro" id="IPR029066">
    <property type="entry name" value="PLP-binding_barrel"/>
</dbReference>
<dbReference type="GO" id="GO:0008721">
    <property type="term" value="F:D-serine ammonia-lyase activity"/>
    <property type="evidence" value="ECO:0007669"/>
    <property type="project" value="TreeGrafter"/>
</dbReference>
<protein>
    <submittedName>
        <fullName evidence="4">Unannotated protein</fullName>
    </submittedName>
</protein>
<dbReference type="AlphaFoldDB" id="A0A6J6JRD9"/>
<dbReference type="PANTHER" id="PTHR28004">
    <property type="entry name" value="ZGC:162816-RELATED"/>
    <property type="match status" value="1"/>
</dbReference>
<dbReference type="InterPro" id="IPR042208">
    <property type="entry name" value="D-ser_dehydrat-like_sf"/>
</dbReference>
<dbReference type="Gene3D" id="2.40.37.20">
    <property type="entry name" value="D-serine dehydratase-like domain"/>
    <property type="match status" value="1"/>
</dbReference>
<dbReference type="SUPFAM" id="SSF51419">
    <property type="entry name" value="PLP-binding barrel"/>
    <property type="match status" value="1"/>
</dbReference>
<dbReference type="Pfam" id="PF01168">
    <property type="entry name" value="Ala_racemase_N"/>
    <property type="match status" value="1"/>
</dbReference>
<dbReference type="PANTHER" id="PTHR28004:SF2">
    <property type="entry name" value="D-SERINE DEHYDRATASE"/>
    <property type="match status" value="1"/>
</dbReference>
<dbReference type="InterPro" id="IPR026956">
    <property type="entry name" value="D-ser_dehydrat-like_dom"/>
</dbReference>
<dbReference type="SMART" id="SM01119">
    <property type="entry name" value="D-ser_dehydrat"/>
    <property type="match status" value="1"/>
</dbReference>
<evidence type="ECO:0000256" key="2">
    <source>
        <dbReference type="ARBA" id="ARBA00023239"/>
    </source>
</evidence>
<dbReference type="Pfam" id="PF14031">
    <property type="entry name" value="D-ser_dehydrat"/>
    <property type="match status" value="1"/>
</dbReference>
<dbReference type="Gene3D" id="3.20.20.10">
    <property type="entry name" value="Alanine racemase"/>
    <property type="match status" value="1"/>
</dbReference>
<organism evidence="4">
    <name type="scientific">freshwater metagenome</name>
    <dbReference type="NCBI Taxonomy" id="449393"/>
    <lineage>
        <taxon>unclassified sequences</taxon>
        <taxon>metagenomes</taxon>
        <taxon>ecological metagenomes</taxon>
    </lineage>
</organism>
<dbReference type="InterPro" id="IPR051466">
    <property type="entry name" value="D-amino_acid_metab_enzyme"/>
</dbReference>
<dbReference type="GO" id="GO:0036088">
    <property type="term" value="P:D-serine catabolic process"/>
    <property type="evidence" value="ECO:0007669"/>
    <property type="project" value="TreeGrafter"/>
</dbReference>
<sequence length="244" mass="25884">MVEIDSGHHRSGCEPQQAGEIAHAAKKLGLNPVGVFTFPGHSYKPSGAKAAVADEQRALLTAVKSFRKLGIEPTVVSSGSTPSAQVTAKSSSKNSVITELRPGVYALNDAQQLELGSCNAKQIGLWAVATVVSANGNRLILDSGSKTLGADRPTWATSYGRLLDFPDARIEALSEHHATVVFPRPKKSTASGPTRVQRFPKIGDQLRVAPNHVCSAVNLVERLYLIDGKKVLGSWAVAARGRNS</sequence>
<feature type="domain" description="D-serine dehydratase-like" evidence="3">
    <location>
        <begin position="124"/>
        <end position="227"/>
    </location>
</feature>
<comment type="similarity">
    <text evidence="1">Belongs to the DSD1 family.</text>
</comment>